<evidence type="ECO:0000313" key="1">
    <source>
        <dbReference type="EMBL" id="MCE3216804.1"/>
    </source>
</evidence>
<proteinExistence type="predicted"/>
<reference evidence="1 2" key="1">
    <citation type="journal article" date="2021" name="BMC Genomics">
        <title>Datura genome reveals duplications of psychoactive alkaloid biosynthetic genes and high mutation rate following tissue culture.</title>
        <authorList>
            <person name="Rajewski A."/>
            <person name="Carter-House D."/>
            <person name="Stajich J."/>
            <person name="Litt A."/>
        </authorList>
    </citation>
    <scope>NUCLEOTIDE SEQUENCE [LARGE SCALE GENOMIC DNA]</scope>
    <source>
        <strain evidence="1">AR-01</strain>
    </source>
</reference>
<accession>A0ABS8WYQ5</accession>
<dbReference type="InterPro" id="IPR053151">
    <property type="entry name" value="RNase_H-like"/>
</dbReference>
<dbReference type="Proteomes" id="UP000823775">
    <property type="component" value="Unassembled WGS sequence"/>
</dbReference>
<evidence type="ECO:0008006" key="3">
    <source>
        <dbReference type="Google" id="ProtNLM"/>
    </source>
</evidence>
<feature type="non-terminal residue" evidence="1">
    <location>
        <position position="1"/>
    </location>
</feature>
<comment type="caution">
    <text evidence="1">The sequence shown here is derived from an EMBL/GenBank/DDBJ whole genome shotgun (WGS) entry which is preliminary data.</text>
</comment>
<organism evidence="1 2">
    <name type="scientific">Datura stramonium</name>
    <name type="common">Jimsonweed</name>
    <name type="synonym">Common thornapple</name>
    <dbReference type="NCBI Taxonomy" id="4076"/>
    <lineage>
        <taxon>Eukaryota</taxon>
        <taxon>Viridiplantae</taxon>
        <taxon>Streptophyta</taxon>
        <taxon>Embryophyta</taxon>
        <taxon>Tracheophyta</taxon>
        <taxon>Spermatophyta</taxon>
        <taxon>Magnoliopsida</taxon>
        <taxon>eudicotyledons</taxon>
        <taxon>Gunneridae</taxon>
        <taxon>Pentapetalae</taxon>
        <taxon>asterids</taxon>
        <taxon>lamiids</taxon>
        <taxon>Solanales</taxon>
        <taxon>Solanaceae</taxon>
        <taxon>Solanoideae</taxon>
        <taxon>Datureae</taxon>
        <taxon>Datura</taxon>
    </lineage>
</organism>
<evidence type="ECO:0000313" key="2">
    <source>
        <dbReference type="Proteomes" id="UP000823775"/>
    </source>
</evidence>
<name>A0ABS8WYQ5_DATST</name>
<dbReference type="EMBL" id="JACEIK010014191">
    <property type="protein sequence ID" value="MCE3216804.1"/>
    <property type="molecule type" value="Genomic_DNA"/>
</dbReference>
<gene>
    <name evidence="1" type="ORF">HAX54_008133</name>
</gene>
<dbReference type="PANTHER" id="PTHR47723">
    <property type="entry name" value="OS05G0353850 PROTEIN"/>
    <property type="match status" value="1"/>
</dbReference>
<protein>
    <recommendedName>
        <fullName evidence="3">RNase H type-1 domain-containing protein</fullName>
    </recommendedName>
</protein>
<dbReference type="PANTHER" id="PTHR47723:SF19">
    <property type="entry name" value="POLYNUCLEOTIDYL TRANSFERASE, RIBONUCLEASE H-LIKE SUPERFAMILY PROTEIN"/>
    <property type="match status" value="1"/>
</dbReference>
<sequence length="72" mass="7898">SKISVKVVTWLKPNTNLFKLNGDDCSKGNTGRAEGGGILRDHKGDMIMAYIEFYAQNSSNYPEAEAIFSGIK</sequence>
<keyword evidence="2" id="KW-1185">Reference proteome</keyword>